<dbReference type="PRINTS" id="PR00463">
    <property type="entry name" value="EP450I"/>
</dbReference>
<dbReference type="AlphaFoldDB" id="A0A3R7LV17"/>
<keyword evidence="11" id="KW-1185">Reference proteome</keyword>
<organism evidence="10 11">
    <name type="scientific">Aspergillus turcosus</name>
    <dbReference type="NCBI Taxonomy" id="1245748"/>
    <lineage>
        <taxon>Eukaryota</taxon>
        <taxon>Fungi</taxon>
        <taxon>Dikarya</taxon>
        <taxon>Ascomycota</taxon>
        <taxon>Pezizomycotina</taxon>
        <taxon>Eurotiomycetes</taxon>
        <taxon>Eurotiomycetidae</taxon>
        <taxon>Eurotiales</taxon>
        <taxon>Aspergillaceae</taxon>
        <taxon>Aspergillus</taxon>
        <taxon>Aspergillus subgen. Fumigati</taxon>
    </lineage>
</organism>
<evidence type="ECO:0000256" key="1">
    <source>
        <dbReference type="ARBA" id="ARBA00001971"/>
    </source>
</evidence>
<proteinExistence type="inferred from homology"/>
<keyword evidence="5" id="KW-0560">Oxidoreductase</keyword>
<keyword evidence="6 8" id="KW-0408">Iron</keyword>
<evidence type="ECO:0000256" key="4">
    <source>
        <dbReference type="ARBA" id="ARBA00022723"/>
    </source>
</evidence>
<dbReference type="InterPro" id="IPR001128">
    <property type="entry name" value="Cyt_P450"/>
</dbReference>
<dbReference type="GO" id="GO:0044283">
    <property type="term" value="P:small molecule biosynthetic process"/>
    <property type="evidence" value="ECO:0007669"/>
    <property type="project" value="UniProtKB-ARBA"/>
</dbReference>
<keyword evidence="3 8" id="KW-0349">Heme</keyword>
<evidence type="ECO:0000256" key="5">
    <source>
        <dbReference type="ARBA" id="ARBA00023002"/>
    </source>
</evidence>
<dbReference type="Pfam" id="PF00067">
    <property type="entry name" value="p450"/>
    <property type="match status" value="1"/>
</dbReference>
<comment type="caution">
    <text evidence="10">The sequence shown here is derived from an EMBL/GenBank/DDBJ whole genome shotgun (WGS) entry which is preliminary data.</text>
</comment>
<feature type="binding site" description="axial binding residue" evidence="8">
    <location>
        <position position="470"/>
    </location>
    <ligand>
        <name>heme</name>
        <dbReference type="ChEBI" id="CHEBI:30413"/>
    </ligand>
    <ligandPart>
        <name>Fe</name>
        <dbReference type="ChEBI" id="CHEBI:18248"/>
    </ligandPart>
</feature>
<evidence type="ECO:0008006" key="12">
    <source>
        <dbReference type="Google" id="ProtNLM"/>
    </source>
</evidence>
<evidence type="ECO:0000256" key="7">
    <source>
        <dbReference type="ARBA" id="ARBA00023033"/>
    </source>
</evidence>
<dbReference type="CDD" id="cd11062">
    <property type="entry name" value="CYP58-like"/>
    <property type="match status" value="1"/>
</dbReference>
<dbReference type="PRINTS" id="PR00385">
    <property type="entry name" value="P450"/>
</dbReference>
<evidence type="ECO:0000313" key="11">
    <source>
        <dbReference type="Proteomes" id="UP000215289"/>
    </source>
</evidence>
<dbReference type="GO" id="GO:0004497">
    <property type="term" value="F:monooxygenase activity"/>
    <property type="evidence" value="ECO:0007669"/>
    <property type="project" value="UniProtKB-KW"/>
</dbReference>
<dbReference type="GO" id="GO:0016705">
    <property type="term" value="F:oxidoreductase activity, acting on paired donors, with incorporation or reduction of molecular oxygen"/>
    <property type="evidence" value="ECO:0007669"/>
    <property type="project" value="InterPro"/>
</dbReference>
<feature type="transmembrane region" description="Helical" evidence="9">
    <location>
        <begin position="326"/>
        <end position="348"/>
    </location>
</feature>
<dbReference type="STRING" id="1245748.A0A3R7LV17"/>
<dbReference type="EMBL" id="NIDN02000215">
    <property type="protein sequence ID" value="RLL94314.1"/>
    <property type="molecule type" value="Genomic_DNA"/>
</dbReference>
<dbReference type="GO" id="GO:0005506">
    <property type="term" value="F:iron ion binding"/>
    <property type="evidence" value="ECO:0007669"/>
    <property type="project" value="InterPro"/>
</dbReference>
<accession>A0A3R7LV17</accession>
<dbReference type="PANTHER" id="PTHR24305:SF157">
    <property type="entry name" value="N-ACETYLTRYPTOPHAN 6-HYDROXYLASE IVOC-RELATED"/>
    <property type="match status" value="1"/>
</dbReference>
<dbReference type="Proteomes" id="UP000215289">
    <property type="component" value="Unassembled WGS sequence"/>
</dbReference>
<dbReference type="PANTHER" id="PTHR24305">
    <property type="entry name" value="CYTOCHROME P450"/>
    <property type="match status" value="1"/>
</dbReference>
<name>A0A3R7LV17_9EURO</name>
<dbReference type="GO" id="GO:0020037">
    <property type="term" value="F:heme binding"/>
    <property type="evidence" value="ECO:0007669"/>
    <property type="project" value="InterPro"/>
</dbReference>
<dbReference type="SUPFAM" id="SSF48264">
    <property type="entry name" value="Cytochrome P450"/>
    <property type="match status" value="1"/>
</dbReference>
<dbReference type="InterPro" id="IPR036396">
    <property type="entry name" value="Cyt_P450_sf"/>
</dbReference>
<keyword evidence="9" id="KW-1133">Transmembrane helix</keyword>
<dbReference type="InterPro" id="IPR050121">
    <property type="entry name" value="Cytochrome_P450_monoxygenase"/>
</dbReference>
<feature type="transmembrane region" description="Helical" evidence="9">
    <location>
        <begin position="27"/>
        <end position="49"/>
    </location>
</feature>
<comment type="similarity">
    <text evidence="2">Belongs to the cytochrome P450 family.</text>
</comment>
<keyword evidence="7" id="KW-0503">Monooxygenase</keyword>
<keyword evidence="4 8" id="KW-0479">Metal-binding</keyword>
<evidence type="ECO:0000313" key="10">
    <source>
        <dbReference type="EMBL" id="RLL94314.1"/>
    </source>
</evidence>
<sequence>MMSGTLPTWLEAIPVPKVVENVSYFELAAYLLGSWIIYVVLLVVYRLYLSPIAKFPGPKLAAATEWYEFYYQLVKDGQWGNAVAKMHEKYGPIVRVSPWELSIRDSSYYQQLYVASSMRRTNMWARGREGNGFQDSHHLTVPHELHRQRRKPLETFFSRQSITRVETTIADKVRALDERLKAVAGTDTVIHVDHAFTALTGDIIGHVACGTTPGLLDDADFSPKWHDLMTKTVLVAPLFRCFSWLNHLTQAMPASVMERIYPKGISNMMVGKMGREYIERLRTQVQSGALKRAGAEPPQSVFHHLLSTTAIPESEKRTSRLQAESMVILIAGTFTSAHTLSMIVYHALSEPRIEARLREDLREVMACYPARYPLWADLEKVPYLQGCIKEALRLYGLIGNLARVSPDEPIQYKQWTIPRNTPVGMSIYYMHTEPSVWSEPFKFRPERWLGKYNPAMDRNFVPFTKGSRSCLGMNLALAELYLTTAILFRPDGPRLTLFETDESDVRWVRDFVIGFPKAGSRGVRVKVQ</sequence>
<dbReference type="Gene3D" id="1.10.630.10">
    <property type="entry name" value="Cytochrome P450"/>
    <property type="match status" value="1"/>
</dbReference>
<gene>
    <name evidence="10" type="ORF">CFD26_103715</name>
</gene>
<evidence type="ECO:0000256" key="9">
    <source>
        <dbReference type="SAM" id="Phobius"/>
    </source>
</evidence>
<reference evidence="10 11" key="1">
    <citation type="submission" date="2018-08" db="EMBL/GenBank/DDBJ databases">
        <title>Draft genome sequences of two Aspergillus turcosus clinical strains isolated from bronchoalveolar lavage fluid: one azole-susceptible and the other azole-resistant.</title>
        <authorList>
            <person name="Parent-Michaud M."/>
            <person name="Dufresne P.J."/>
            <person name="Fournier E."/>
            <person name="Martineau C."/>
            <person name="Moreira S."/>
            <person name="Perkins V."/>
            <person name="De Repentigny L."/>
            <person name="Dufresne S.F."/>
        </authorList>
    </citation>
    <scope>NUCLEOTIDE SEQUENCE [LARGE SCALE GENOMIC DNA]</scope>
    <source>
        <strain evidence="10">HMR AF 1038</strain>
    </source>
</reference>
<dbReference type="OrthoDB" id="3945418at2759"/>
<evidence type="ECO:0000256" key="6">
    <source>
        <dbReference type="ARBA" id="ARBA00023004"/>
    </source>
</evidence>
<evidence type="ECO:0000256" key="8">
    <source>
        <dbReference type="PIRSR" id="PIRSR602401-1"/>
    </source>
</evidence>
<dbReference type="InterPro" id="IPR002401">
    <property type="entry name" value="Cyt_P450_E_grp-I"/>
</dbReference>
<keyword evidence="9" id="KW-0812">Transmembrane</keyword>
<comment type="cofactor">
    <cofactor evidence="1 8">
        <name>heme</name>
        <dbReference type="ChEBI" id="CHEBI:30413"/>
    </cofactor>
</comment>
<evidence type="ECO:0000256" key="2">
    <source>
        <dbReference type="ARBA" id="ARBA00010617"/>
    </source>
</evidence>
<keyword evidence="9" id="KW-0472">Membrane</keyword>
<protein>
    <recommendedName>
        <fullName evidence="12">Cytochrome P450</fullName>
    </recommendedName>
</protein>
<evidence type="ECO:0000256" key="3">
    <source>
        <dbReference type="ARBA" id="ARBA00022617"/>
    </source>
</evidence>